<comment type="caution">
    <text evidence="1">The sequence shown here is derived from an EMBL/GenBank/DDBJ whole genome shotgun (WGS) entry which is preliminary data.</text>
</comment>
<evidence type="ECO:0000313" key="2">
    <source>
        <dbReference type="Proteomes" id="UP000579281"/>
    </source>
</evidence>
<name>A0A841KMT5_9FIRM</name>
<keyword evidence="2" id="KW-1185">Reference proteome</keyword>
<dbReference type="Proteomes" id="UP000579281">
    <property type="component" value="Unassembled WGS sequence"/>
</dbReference>
<organism evidence="1 2">
    <name type="scientific">Anaerosolibacter carboniphilus</name>
    <dbReference type="NCBI Taxonomy" id="1417629"/>
    <lineage>
        <taxon>Bacteria</taxon>
        <taxon>Bacillati</taxon>
        <taxon>Bacillota</taxon>
        <taxon>Clostridia</taxon>
        <taxon>Peptostreptococcales</taxon>
        <taxon>Thermotaleaceae</taxon>
        <taxon>Anaerosolibacter</taxon>
    </lineage>
</organism>
<reference evidence="1 2" key="1">
    <citation type="submission" date="2020-08" db="EMBL/GenBank/DDBJ databases">
        <title>Genomic Encyclopedia of Type Strains, Phase IV (KMG-IV): sequencing the most valuable type-strain genomes for metagenomic binning, comparative biology and taxonomic classification.</title>
        <authorList>
            <person name="Goeker M."/>
        </authorList>
    </citation>
    <scope>NUCLEOTIDE SEQUENCE [LARGE SCALE GENOMIC DNA]</scope>
    <source>
        <strain evidence="1 2">DSM 103526</strain>
    </source>
</reference>
<dbReference type="AlphaFoldDB" id="A0A841KMT5"/>
<dbReference type="RefSeq" id="WP_184308407.1">
    <property type="nucleotide sequence ID" value="NZ_JACHEN010000003.1"/>
</dbReference>
<sequence>MNEHESNLETINSLKNILYSFLEECQWNFHDETVVSINRAIDEYIVAYIRSLSA</sequence>
<proteinExistence type="predicted"/>
<protein>
    <recommendedName>
        <fullName evidence="3">Spo0E like sporulation regulatory protein</fullName>
    </recommendedName>
</protein>
<gene>
    <name evidence="1" type="ORF">HNQ80_000829</name>
</gene>
<evidence type="ECO:0008006" key="3">
    <source>
        <dbReference type="Google" id="ProtNLM"/>
    </source>
</evidence>
<dbReference type="EMBL" id="JACHEN010000003">
    <property type="protein sequence ID" value="MBB6214746.1"/>
    <property type="molecule type" value="Genomic_DNA"/>
</dbReference>
<accession>A0A841KMT5</accession>
<evidence type="ECO:0000313" key="1">
    <source>
        <dbReference type="EMBL" id="MBB6214746.1"/>
    </source>
</evidence>